<feature type="transmembrane region" description="Helical" evidence="2">
    <location>
        <begin position="112"/>
        <end position="130"/>
    </location>
</feature>
<dbReference type="EMBL" id="JAOAOG010000184">
    <property type="protein sequence ID" value="KAJ6241996.1"/>
    <property type="molecule type" value="Genomic_DNA"/>
</dbReference>
<name>A0ABQ8YBP6_9EUKA</name>
<sequence>MLSAKENLIQNKKEVVIHCTNLFFWFFSVIGIGTYSYDLAKYYSTLILALVLSFLFSIAILYLIAKNKYTVRFRKIVDHLVVILVILLLVGMQNAYNGGCFDQDKCQTKARVMAAGIIFQLIALFSLLALNASYSRVNSEYSEQKDDFKNDDYVYQVEEGLSESDKNEQSQLQSGSGSGSGSGSESESDKSSIGSEN</sequence>
<proteinExistence type="predicted"/>
<dbReference type="Proteomes" id="UP001150062">
    <property type="component" value="Unassembled WGS sequence"/>
</dbReference>
<reference evidence="3" key="1">
    <citation type="submission" date="2022-08" db="EMBL/GenBank/DDBJ databases">
        <title>Novel sulfate-reducing endosymbionts in the free-living metamonad Anaeramoeba.</title>
        <authorList>
            <person name="Jerlstrom-Hultqvist J."/>
            <person name="Cepicka I."/>
            <person name="Gallot-Lavallee L."/>
            <person name="Salas-Leiva D."/>
            <person name="Curtis B.A."/>
            <person name="Zahonova K."/>
            <person name="Pipaliya S."/>
            <person name="Dacks J."/>
            <person name="Roger A.J."/>
        </authorList>
    </citation>
    <scope>NUCLEOTIDE SEQUENCE</scope>
    <source>
        <strain evidence="3">Schooner1</strain>
    </source>
</reference>
<evidence type="ECO:0000313" key="3">
    <source>
        <dbReference type="EMBL" id="KAJ6241996.1"/>
    </source>
</evidence>
<gene>
    <name evidence="3" type="ORF">M0813_22998</name>
</gene>
<comment type="caution">
    <text evidence="3">The sequence shown here is derived from an EMBL/GenBank/DDBJ whole genome shotgun (WGS) entry which is preliminary data.</text>
</comment>
<keyword evidence="2" id="KW-0472">Membrane</keyword>
<evidence type="ECO:0000256" key="1">
    <source>
        <dbReference type="SAM" id="MobiDB-lite"/>
    </source>
</evidence>
<organism evidence="3 4">
    <name type="scientific">Anaeramoeba flamelloides</name>
    <dbReference type="NCBI Taxonomy" id="1746091"/>
    <lineage>
        <taxon>Eukaryota</taxon>
        <taxon>Metamonada</taxon>
        <taxon>Anaeramoebidae</taxon>
        <taxon>Anaeramoeba</taxon>
    </lineage>
</organism>
<feature type="transmembrane region" description="Helical" evidence="2">
    <location>
        <begin position="15"/>
        <end position="36"/>
    </location>
</feature>
<protein>
    <submittedName>
        <fullName evidence="3">Upf0603 protein ygcg</fullName>
    </submittedName>
</protein>
<accession>A0ABQ8YBP6</accession>
<keyword evidence="4" id="KW-1185">Reference proteome</keyword>
<evidence type="ECO:0000256" key="2">
    <source>
        <dbReference type="SAM" id="Phobius"/>
    </source>
</evidence>
<feature type="transmembrane region" description="Helical" evidence="2">
    <location>
        <begin position="42"/>
        <end position="64"/>
    </location>
</feature>
<evidence type="ECO:0000313" key="4">
    <source>
        <dbReference type="Proteomes" id="UP001150062"/>
    </source>
</evidence>
<keyword evidence="2" id="KW-0812">Transmembrane</keyword>
<keyword evidence="2" id="KW-1133">Transmembrane helix</keyword>
<feature type="region of interest" description="Disordered" evidence="1">
    <location>
        <begin position="160"/>
        <end position="197"/>
    </location>
</feature>
<feature type="transmembrane region" description="Helical" evidence="2">
    <location>
        <begin position="76"/>
        <end position="92"/>
    </location>
</feature>